<proteinExistence type="predicted"/>
<feature type="transmembrane region" description="Helical" evidence="1">
    <location>
        <begin position="6"/>
        <end position="23"/>
    </location>
</feature>
<dbReference type="AlphaFoldDB" id="A0A0R1XPF8"/>
<keyword evidence="1" id="KW-0812">Transmembrane</keyword>
<dbReference type="Proteomes" id="UP000050949">
    <property type="component" value="Unassembled WGS sequence"/>
</dbReference>
<keyword evidence="1" id="KW-0472">Membrane</keyword>
<evidence type="ECO:0000313" key="4">
    <source>
        <dbReference type="Proteomes" id="UP000050949"/>
    </source>
</evidence>
<evidence type="ECO:0000259" key="2">
    <source>
        <dbReference type="Pfam" id="PF04892"/>
    </source>
</evidence>
<comment type="caution">
    <text evidence="3">The sequence shown here is derived from an EMBL/GenBank/DDBJ whole genome shotgun (WGS) entry which is preliminary data.</text>
</comment>
<dbReference type="InterPro" id="IPR006976">
    <property type="entry name" value="VanZ-like"/>
</dbReference>
<dbReference type="OrthoDB" id="2247368at2"/>
<name>A0A0R1XPF8_9LACO</name>
<protein>
    <recommendedName>
        <fullName evidence="2">VanZ-like domain-containing protein</fullName>
    </recommendedName>
</protein>
<feature type="transmembrane region" description="Helical" evidence="1">
    <location>
        <begin position="114"/>
        <end position="135"/>
    </location>
</feature>
<sequence>MTMIKWMPAGIMGLLWLGGLLTVRPWRTVRSRGQALAVLALWGYLAGLIPLCFTPFPAHRGVWDGMAPIMVGTAPTNPIPFRGGLTPDFWLNILMTVPFGFLLQTIYHWRWPRILLAGLALTCLIEGGQFIAGLTVQLNRWSDVNDIITNVTGTVLGSLIRGLWVRFWLQ</sequence>
<dbReference type="InterPro" id="IPR053150">
    <property type="entry name" value="Teicoplanin_resist-assoc"/>
</dbReference>
<feature type="transmembrane region" description="Helical" evidence="1">
    <location>
        <begin position="147"/>
        <end position="169"/>
    </location>
</feature>
<keyword evidence="1" id="KW-1133">Transmembrane helix</keyword>
<dbReference type="Pfam" id="PF04892">
    <property type="entry name" value="VanZ"/>
    <property type="match status" value="1"/>
</dbReference>
<feature type="transmembrane region" description="Helical" evidence="1">
    <location>
        <begin position="89"/>
        <end position="107"/>
    </location>
</feature>
<gene>
    <name evidence="3" type="ORF">FC91_GL000297</name>
</gene>
<feature type="domain" description="VanZ-like" evidence="2">
    <location>
        <begin position="44"/>
        <end position="160"/>
    </location>
</feature>
<dbReference type="PANTHER" id="PTHR36834:SF2">
    <property type="entry name" value="MEMBRANE PROTEIN"/>
    <property type="match status" value="1"/>
</dbReference>
<dbReference type="PATRIC" id="fig|1122147.4.peg.310"/>
<dbReference type="PANTHER" id="PTHR36834">
    <property type="entry name" value="MEMBRANE PROTEIN-RELATED"/>
    <property type="match status" value="1"/>
</dbReference>
<evidence type="ECO:0000256" key="1">
    <source>
        <dbReference type="SAM" id="Phobius"/>
    </source>
</evidence>
<reference evidence="3 4" key="1">
    <citation type="journal article" date="2015" name="Genome Announc.">
        <title>Expanding the biotechnology potential of lactobacilli through comparative genomics of 213 strains and associated genera.</title>
        <authorList>
            <person name="Sun Z."/>
            <person name="Harris H.M."/>
            <person name="McCann A."/>
            <person name="Guo C."/>
            <person name="Argimon S."/>
            <person name="Zhang W."/>
            <person name="Yang X."/>
            <person name="Jeffery I.B."/>
            <person name="Cooney J.C."/>
            <person name="Kagawa T.F."/>
            <person name="Liu W."/>
            <person name="Song Y."/>
            <person name="Salvetti E."/>
            <person name="Wrobel A."/>
            <person name="Rasinkangas P."/>
            <person name="Parkhill J."/>
            <person name="Rea M.C."/>
            <person name="O'Sullivan O."/>
            <person name="Ritari J."/>
            <person name="Douillard F.P."/>
            <person name="Paul Ross R."/>
            <person name="Yang R."/>
            <person name="Briner A.E."/>
            <person name="Felis G.E."/>
            <person name="de Vos W.M."/>
            <person name="Barrangou R."/>
            <person name="Klaenhammer T.R."/>
            <person name="Caufield P.W."/>
            <person name="Cui Y."/>
            <person name="Zhang H."/>
            <person name="O'Toole P.W."/>
        </authorList>
    </citation>
    <scope>NUCLEOTIDE SEQUENCE [LARGE SCALE GENOMIC DNA]</scope>
    <source>
        <strain evidence="3 4">DSM 16991</strain>
    </source>
</reference>
<dbReference type="eggNOG" id="COG4767">
    <property type="taxonomic scope" value="Bacteria"/>
</dbReference>
<evidence type="ECO:0000313" key="3">
    <source>
        <dbReference type="EMBL" id="KRM29803.1"/>
    </source>
</evidence>
<dbReference type="EMBL" id="AZFW01000010">
    <property type="protein sequence ID" value="KRM29803.1"/>
    <property type="molecule type" value="Genomic_DNA"/>
</dbReference>
<feature type="transmembrane region" description="Helical" evidence="1">
    <location>
        <begin position="35"/>
        <end position="56"/>
    </location>
</feature>
<organism evidence="3 4">
    <name type="scientific">Schleiferilactobacillus harbinensis DSM 16991</name>
    <dbReference type="NCBI Taxonomy" id="1122147"/>
    <lineage>
        <taxon>Bacteria</taxon>
        <taxon>Bacillati</taxon>
        <taxon>Bacillota</taxon>
        <taxon>Bacilli</taxon>
        <taxon>Lactobacillales</taxon>
        <taxon>Lactobacillaceae</taxon>
        <taxon>Schleiferilactobacillus</taxon>
    </lineage>
</organism>
<accession>A0A0R1XPF8</accession>